<evidence type="ECO:0000313" key="2">
    <source>
        <dbReference type="Proteomes" id="UP000177097"/>
    </source>
</evidence>
<accession>A0A1F7U072</accession>
<name>A0A1F7U072_9BACT</name>
<sequence length="115" mass="13037">MPLQTWLRRLEPLGLFVVSKAPTSCHRTLGDRWHRIVVRDPSTPLIVVGSVHVPLRAVVAHLLCGGNVGCYVTDRDEIPPWIRRLHLLGHDHIAQLPYALYEDGAWSSHLCQEHL</sequence>
<protein>
    <submittedName>
        <fullName evidence="1">Uncharacterized protein</fullName>
    </submittedName>
</protein>
<evidence type="ECO:0000313" key="1">
    <source>
        <dbReference type="EMBL" id="OGL71651.1"/>
    </source>
</evidence>
<reference evidence="1 2" key="1">
    <citation type="journal article" date="2016" name="Nat. Commun.">
        <title>Thousands of microbial genomes shed light on interconnected biogeochemical processes in an aquifer system.</title>
        <authorList>
            <person name="Anantharaman K."/>
            <person name="Brown C.T."/>
            <person name="Hug L.A."/>
            <person name="Sharon I."/>
            <person name="Castelle C.J."/>
            <person name="Probst A.J."/>
            <person name="Thomas B.C."/>
            <person name="Singh A."/>
            <person name="Wilkins M.J."/>
            <person name="Karaoz U."/>
            <person name="Brodie E.L."/>
            <person name="Williams K.H."/>
            <person name="Hubbard S.S."/>
            <person name="Banfield J.F."/>
        </authorList>
    </citation>
    <scope>NUCLEOTIDE SEQUENCE [LARGE SCALE GENOMIC DNA]</scope>
</reference>
<gene>
    <name evidence="1" type="ORF">A3C17_02495</name>
</gene>
<comment type="caution">
    <text evidence="1">The sequence shown here is derived from an EMBL/GenBank/DDBJ whole genome shotgun (WGS) entry which is preliminary data.</text>
</comment>
<organism evidence="1 2">
    <name type="scientific">Candidatus Uhrbacteria bacterium RIFCSPHIGHO2_02_FULL_53_13</name>
    <dbReference type="NCBI Taxonomy" id="1802389"/>
    <lineage>
        <taxon>Bacteria</taxon>
        <taxon>Candidatus Uhriibacteriota</taxon>
    </lineage>
</organism>
<dbReference type="EMBL" id="MGDX01000009">
    <property type="protein sequence ID" value="OGL71651.1"/>
    <property type="molecule type" value="Genomic_DNA"/>
</dbReference>
<proteinExistence type="predicted"/>
<dbReference type="STRING" id="1802389.A3C17_02495"/>
<dbReference type="AlphaFoldDB" id="A0A1F7U072"/>
<dbReference type="Proteomes" id="UP000177097">
    <property type="component" value="Unassembled WGS sequence"/>
</dbReference>